<evidence type="ECO:0000256" key="1">
    <source>
        <dbReference type="PROSITE-ProRule" id="PRU00169"/>
    </source>
</evidence>
<evidence type="ECO:0000313" key="4">
    <source>
        <dbReference type="Proteomes" id="UP000517753"/>
    </source>
</evidence>
<keyword evidence="1" id="KW-0597">Phosphoprotein</keyword>
<reference evidence="3 4" key="1">
    <citation type="submission" date="2020-08" db="EMBL/GenBank/DDBJ databases">
        <title>The Agave Microbiome: Exploring the role of microbial communities in plant adaptations to desert environments.</title>
        <authorList>
            <person name="Partida-Martinez L.P."/>
        </authorList>
    </citation>
    <scope>NUCLEOTIDE SEQUENCE [LARGE SCALE GENOMIC DNA]</scope>
    <source>
        <strain evidence="3 4">AS2.3</strain>
    </source>
</reference>
<dbReference type="RefSeq" id="WP_179509785.1">
    <property type="nucleotide sequence ID" value="NZ_JACCBY010000005.1"/>
</dbReference>
<dbReference type="SMART" id="SM00448">
    <property type="entry name" value="REC"/>
    <property type="match status" value="1"/>
</dbReference>
<dbReference type="AlphaFoldDB" id="A0A7Y9K2Z2"/>
<dbReference type="EMBL" id="JACCBY010000005">
    <property type="protein sequence ID" value="NYD91352.1"/>
    <property type="molecule type" value="Genomic_DNA"/>
</dbReference>
<dbReference type="Gene3D" id="3.40.50.2300">
    <property type="match status" value="1"/>
</dbReference>
<protein>
    <submittedName>
        <fullName evidence="3">CheY-like chemotaxis protein</fullName>
    </submittedName>
</protein>
<sequence length="118" mass="12921">MTDLSGRRILIVEDEYLVADDLARDLRNLGAEIVGPVGTLSAAVSLLRSGTPLDGAVLDINLHGEMSYPVAALLVETGTPFLFVTGYDSWTIDDRYRDVPRYEKPVHSTDVVAALFRN</sequence>
<comment type="caution">
    <text evidence="3">The sequence shown here is derived from an EMBL/GenBank/DDBJ whole genome shotgun (WGS) entry which is preliminary data.</text>
</comment>
<proteinExistence type="predicted"/>
<dbReference type="SUPFAM" id="SSF52172">
    <property type="entry name" value="CheY-like"/>
    <property type="match status" value="1"/>
</dbReference>
<gene>
    <name evidence="3" type="ORF">HD841_003160</name>
</gene>
<dbReference type="Proteomes" id="UP000517753">
    <property type="component" value="Unassembled WGS sequence"/>
</dbReference>
<keyword evidence="4" id="KW-1185">Reference proteome</keyword>
<dbReference type="InterPro" id="IPR011006">
    <property type="entry name" value="CheY-like_superfamily"/>
</dbReference>
<organism evidence="3 4">
    <name type="scientific">Sphingomonas melonis</name>
    <dbReference type="NCBI Taxonomy" id="152682"/>
    <lineage>
        <taxon>Bacteria</taxon>
        <taxon>Pseudomonadati</taxon>
        <taxon>Pseudomonadota</taxon>
        <taxon>Alphaproteobacteria</taxon>
        <taxon>Sphingomonadales</taxon>
        <taxon>Sphingomonadaceae</taxon>
        <taxon>Sphingomonas</taxon>
    </lineage>
</organism>
<evidence type="ECO:0000259" key="2">
    <source>
        <dbReference type="PROSITE" id="PS50110"/>
    </source>
</evidence>
<evidence type="ECO:0000313" key="3">
    <source>
        <dbReference type="EMBL" id="NYD91352.1"/>
    </source>
</evidence>
<name>A0A7Y9K2Z2_9SPHN</name>
<dbReference type="PROSITE" id="PS50110">
    <property type="entry name" value="RESPONSE_REGULATORY"/>
    <property type="match status" value="1"/>
</dbReference>
<feature type="modified residue" description="4-aspartylphosphate" evidence="1">
    <location>
        <position position="59"/>
    </location>
</feature>
<accession>A0A7Y9K2Z2</accession>
<feature type="domain" description="Response regulatory" evidence="2">
    <location>
        <begin position="8"/>
        <end position="118"/>
    </location>
</feature>
<dbReference type="GO" id="GO:0000160">
    <property type="term" value="P:phosphorelay signal transduction system"/>
    <property type="evidence" value="ECO:0007669"/>
    <property type="project" value="InterPro"/>
</dbReference>
<dbReference type="InterPro" id="IPR001789">
    <property type="entry name" value="Sig_transdc_resp-reg_receiver"/>
</dbReference>